<feature type="compositionally biased region" description="Polar residues" evidence="1">
    <location>
        <begin position="1"/>
        <end position="15"/>
    </location>
</feature>
<reference evidence="3" key="1">
    <citation type="journal article" date="2020" name="New Phytol.">
        <title>Comparative genomics reveals dynamic genome evolution in host specialist ectomycorrhizal fungi.</title>
        <authorList>
            <person name="Lofgren L.A."/>
            <person name="Nguyen N.H."/>
            <person name="Vilgalys R."/>
            <person name="Ruytinx J."/>
            <person name="Liao H.L."/>
            <person name="Branco S."/>
            <person name="Kuo A."/>
            <person name="LaButti K."/>
            <person name="Lipzen A."/>
            <person name="Andreopoulos W."/>
            <person name="Pangilinan J."/>
            <person name="Riley R."/>
            <person name="Hundley H."/>
            <person name="Na H."/>
            <person name="Barry K."/>
            <person name="Grigoriev I.V."/>
            <person name="Stajich J.E."/>
            <person name="Kennedy P.G."/>
        </authorList>
    </citation>
    <scope>NUCLEOTIDE SEQUENCE</scope>
    <source>
        <strain evidence="3">DOB743</strain>
    </source>
</reference>
<proteinExistence type="predicted"/>
<dbReference type="Gene3D" id="1.10.8.60">
    <property type="match status" value="1"/>
</dbReference>
<keyword evidence="4" id="KW-1185">Reference proteome</keyword>
<evidence type="ECO:0000259" key="2">
    <source>
        <dbReference type="Pfam" id="PF17866"/>
    </source>
</evidence>
<dbReference type="SUPFAM" id="SSF52540">
    <property type="entry name" value="P-loop containing nucleoside triphosphate hydrolases"/>
    <property type="match status" value="1"/>
</dbReference>
<accession>A0A9P6ZJB6</accession>
<dbReference type="OrthoDB" id="2423195at2759"/>
<gene>
    <name evidence="3" type="ORF">EV702DRAFT_1257211</name>
</gene>
<dbReference type="Proteomes" id="UP000714275">
    <property type="component" value="Unassembled WGS sequence"/>
</dbReference>
<dbReference type="InterPro" id="IPR027417">
    <property type="entry name" value="P-loop_NTPase"/>
</dbReference>
<feature type="domain" description="CbbX AAA lid" evidence="2">
    <location>
        <begin position="94"/>
        <end position="152"/>
    </location>
</feature>
<comment type="caution">
    <text evidence="3">The sequence shown here is derived from an EMBL/GenBank/DDBJ whole genome shotgun (WGS) entry which is preliminary data.</text>
</comment>
<name>A0A9P6ZJB6_9AGAM</name>
<dbReference type="Pfam" id="PF17866">
    <property type="entry name" value="AAA_lid_6"/>
    <property type="match status" value="1"/>
</dbReference>
<dbReference type="GO" id="GO:0016887">
    <property type="term" value="F:ATP hydrolysis activity"/>
    <property type="evidence" value="ECO:0007669"/>
    <property type="project" value="TreeGrafter"/>
</dbReference>
<dbReference type="PANTHER" id="PTHR43392:SF2">
    <property type="entry name" value="AAA-TYPE ATPASE FAMILY PROTEIN _ ANKYRIN REPEAT FAMILY PROTEIN"/>
    <property type="match status" value="1"/>
</dbReference>
<evidence type="ECO:0000313" key="3">
    <source>
        <dbReference type="EMBL" id="KAG1766247.1"/>
    </source>
</evidence>
<organism evidence="3 4">
    <name type="scientific">Suillus placidus</name>
    <dbReference type="NCBI Taxonomy" id="48579"/>
    <lineage>
        <taxon>Eukaryota</taxon>
        <taxon>Fungi</taxon>
        <taxon>Dikarya</taxon>
        <taxon>Basidiomycota</taxon>
        <taxon>Agaricomycotina</taxon>
        <taxon>Agaricomycetes</taxon>
        <taxon>Agaricomycetidae</taxon>
        <taxon>Boletales</taxon>
        <taxon>Suillineae</taxon>
        <taxon>Suillaceae</taxon>
        <taxon>Suillus</taxon>
    </lineage>
</organism>
<dbReference type="EMBL" id="JABBWD010000098">
    <property type="protein sequence ID" value="KAG1766247.1"/>
    <property type="molecule type" value="Genomic_DNA"/>
</dbReference>
<protein>
    <recommendedName>
        <fullName evidence="2">CbbX AAA lid domain-containing protein</fullName>
    </recommendedName>
</protein>
<dbReference type="InterPro" id="IPR050773">
    <property type="entry name" value="CbxX/CfxQ_RuBisCO_ESX"/>
</dbReference>
<sequence>MNLNGSEIGTRHNPNGTRRGIIGGSGTDVIDTMVAEIQNVPGDDCCVLLLGYKEQDVNPGFAIEDAFMFKDFTEPQLQEIFERKLNDQDLSATEKAKQVALGLLSQRKNCPNFGNGGEVENMLTFAKDRYLKRQASQPSNLSQDIVLEPEDFDPYWDRDRHAAANLAQLFEDVVGCKAVIQKLGEYQSIAQGMKASGLDMRKQIPTSFIFKGPPGTGKTTIARKFGQVHYDMCFLASTELVECSASDLGQTVLFVDEAYRLSQGHFAQEAIDEVVGLMTNEKFMGKMLLGTNPGLSSRFSEDFILPNMSSTRCLELLDKELRGSKVVDQGLLDPSSSLYEEMLRIIADMVNLENWGNARDVKSVAKRLARSAFISAGKAPLHRFMLMKRRRSWSHRDATSF</sequence>
<dbReference type="Gene3D" id="3.40.50.300">
    <property type="entry name" value="P-loop containing nucleotide triphosphate hydrolases"/>
    <property type="match status" value="1"/>
</dbReference>
<dbReference type="AlphaFoldDB" id="A0A9P6ZJB6"/>
<dbReference type="InterPro" id="IPR041627">
    <property type="entry name" value="AAA_lid_6"/>
</dbReference>
<feature type="region of interest" description="Disordered" evidence="1">
    <location>
        <begin position="1"/>
        <end position="23"/>
    </location>
</feature>
<evidence type="ECO:0000256" key="1">
    <source>
        <dbReference type="SAM" id="MobiDB-lite"/>
    </source>
</evidence>
<evidence type="ECO:0000313" key="4">
    <source>
        <dbReference type="Proteomes" id="UP000714275"/>
    </source>
</evidence>
<dbReference type="PANTHER" id="PTHR43392">
    <property type="entry name" value="AAA-TYPE ATPASE FAMILY PROTEIN / ANKYRIN REPEAT FAMILY PROTEIN"/>
    <property type="match status" value="1"/>
</dbReference>